<evidence type="ECO:0000313" key="2">
    <source>
        <dbReference type="EMBL" id="KAJ7676456.1"/>
    </source>
</evidence>
<accession>A0AAD7D3N8</accession>
<dbReference type="SUPFAM" id="SSF56112">
    <property type="entry name" value="Protein kinase-like (PK-like)"/>
    <property type="match status" value="1"/>
</dbReference>
<evidence type="ECO:0000313" key="3">
    <source>
        <dbReference type="Proteomes" id="UP001221757"/>
    </source>
</evidence>
<feature type="region of interest" description="Disordered" evidence="1">
    <location>
        <begin position="1"/>
        <end position="29"/>
    </location>
</feature>
<name>A0AAD7D3N8_MYCRO</name>
<dbReference type="AlphaFoldDB" id="A0AAD7D3N8"/>
<keyword evidence="3" id="KW-1185">Reference proteome</keyword>
<evidence type="ECO:0008006" key="4">
    <source>
        <dbReference type="Google" id="ProtNLM"/>
    </source>
</evidence>
<protein>
    <recommendedName>
        <fullName evidence="4">Protein kinase domain-containing protein</fullName>
    </recommendedName>
</protein>
<comment type="caution">
    <text evidence="2">The sequence shown here is derived from an EMBL/GenBank/DDBJ whole genome shotgun (WGS) entry which is preliminary data.</text>
</comment>
<reference evidence="2" key="1">
    <citation type="submission" date="2023-03" db="EMBL/GenBank/DDBJ databases">
        <title>Massive genome expansion in bonnet fungi (Mycena s.s.) driven by repeated elements and novel gene families across ecological guilds.</title>
        <authorList>
            <consortium name="Lawrence Berkeley National Laboratory"/>
            <person name="Harder C.B."/>
            <person name="Miyauchi S."/>
            <person name="Viragh M."/>
            <person name="Kuo A."/>
            <person name="Thoen E."/>
            <person name="Andreopoulos B."/>
            <person name="Lu D."/>
            <person name="Skrede I."/>
            <person name="Drula E."/>
            <person name="Henrissat B."/>
            <person name="Morin E."/>
            <person name="Kohler A."/>
            <person name="Barry K."/>
            <person name="LaButti K."/>
            <person name="Morin E."/>
            <person name="Salamov A."/>
            <person name="Lipzen A."/>
            <person name="Mereny Z."/>
            <person name="Hegedus B."/>
            <person name="Baldrian P."/>
            <person name="Stursova M."/>
            <person name="Weitz H."/>
            <person name="Taylor A."/>
            <person name="Grigoriev I.V."/>
            <person name="Nagy L.G."/>
            <person name="Martin F."/>
            <person name="Kauserud H."/>
        </authorList>
    </citation>
    <scope>NUCLEOTIDE SEQUENCE</scope>
    <source>
        <strain evidence="2">CBHHK067</strain>
    </source>
</reference>
<gene>
    <name evidence="2" type="ORF">B0H17DRAFT_1334450</name>
</gene>
<dbReference type="EMBL" id="JARKIE010000142">
    <property type="protein sequence ID" value="KAJ7676456.1"/>
    <property type="molecule type" value="Genomic_DNA"/>
</dbReference>
<proteinExistence type="predicted"/>
<dbReference type="Proteomes" id="UP001221757">
    <property type="component" value="Unassembled WGS sequence"/>
</dbReference>
<organism evidence="2 3">
    <name type="scientific">Mycena rosella</name>
    <name type="common">Pink bonnet</name>
    <name type="synonym">Agaricus rosellus</name>
    <dbReference type="NCBI Taxonomy" id="1033263"/>
    <lineage>
        <taxon>Eukaryota</taxon>
        <taxon>Fungi</taxon>
        <taxon>Dikarya</taxon>
        <taxon>Basidiomycota</taxon>
        <taxon>Agaricomycotina</taxon>
        <taxon>Agaricomycetes</taxon>
        <taxon>Agaricomycetidae</taxon>
        <taxon>Agaricales</taxon>
        <taxon>Marasmiineae</taxon>
        <taxon>Mycenaceae</taxon>
        <taxon>Mycena</taxon>
    </lineage>
</organism>
<evidence type="ECO:0000256" key="1">
    <source>
        <dbReference type="SAM" id="MobiDB-lite"/>
    </source>
</evidence>
<sequence length="547" mass="60548">MSADNSTLGRHLKTESLTNPWGPGPKNKNTSTFEQCVGLSVAEYDGLGIHDAIHRLDHLLFAFTLHTHSTDGFDLEPQSSSTTGNGHPSQNLGVDSLRKIQQDRDWVDALLAMHEEKWMTGGFDGKGLAVSIGSSVGIREESETMVHFFAMRQGDVASFVCEYFPGVGPESIEASIHASAGGFVGRDHVVFYAHNQGELRLFERREDKTLELMVHHAHALDAIVDCGLDDIESDEIREMFAQAYTSSISEPRCVTVWMGHPALYRIAYIFQRCLFLSHWLSSEPVRIKSLLESYKPWTSPILQAHLVHETLALAKIGANEFDAFLAARPPQLNPVVNFFQTLKDPFEILRTLSTSPVVLGEDTFFGAAKFSSEHLALTFPSTIKPRRVWANSKMVAKVVGAEELETWGYIAGLNLLSVPSFKGTVTLSSRPNTGRILILLTHCGEPVTDVGLDSEEVSSTMIRFTTQDACRQILTFTFLRANVSSILHALRMHGIHHHDIHGGNVVRHGDRVFITDFGSAVRAQDCTMGSECPDLVFLLEPEVPELV</sequence>
<dbReference type="InterPro" id="IPR011009">
    <property type="entry name" value="Kinase-like_dom_sf"/>
</dbReference>